<evidence type="ECO:0000313" key="2">
    <source>
        <dbReference type="Proteomes" id="UP000033428"/>
    </source>
</evidence>
<dbReference type="EMBL" id="JYNY01000433">
    <property type="protein sequence ID" value="KJJ83959.1"/>
    <property type="molecule type" value="Genomic_DNA"/>
</dbReference>
<dbReference type="Proteomes" id="UP000033428">
    <property type="component" value="Unassembled WGS sequence"/>
</dbReference>
<sequence>MLNFFKIFNNTDSTILKNIKKPIFVVLKDRISCGFLINPEIFIKNYIDAIKSQDGIVLDSANQDAKFEEVPKVEAWEDGLSILPGKPNIKIFDAGSETIKSENSYSTFDAESKVSEDFIYILENWINKTITF</sequence>
<protein>
    <submittedName>
        <fullName evidence="1">Uncharacterized protein</fullName>
    </submittedName>
</protein>
<reference evidence="1 2" key="1">
    <citation type="submission" date="2015-02" db="EMBL/GenBank/DDBJ databases">
        <title>Single-cell genomics of uncultivated deep-branching MTB reveals a conserved set of magnetosome genes.</title>
        <authorList>
            <person name="Kolinko S."/>
            <person name="Richter M."/>
            <person name="Glockner F.O."/>
            <person name="Brachmann A."/>
            <person name="Schuler D."/>
        </authorList>
    </citation>
    <scope>NUCLEOTIDE SEQUENCE [LARGE SCALE GENOMIC DNA]</scope>
    <source>
        <strain evidence="1">SKK-01</strain>
    </source>
</reference>
<accession>A0A0F0CPK4</accession>
<keyword evidence="2" id="KW-1185">Reference proteome</keyword>
<evidence type="ECO:0000313" key="1">
    <source>
        <dbReference type="EMBL" id="KJJ83959.1"/>
    </source>
</evidence>
<comment type="caution">
    <text evidence="1">The sequence shown here is derived from an EMBL/GenBank/DDBJ whole genome shotgun (WGS) entry which is preliminary data.</text>
</comment>
<organism evidence="1 2">
    <name type="scientific">Candidatus Omnitrophus magneticus</name>
    <dbReference type="NCBI Taxonomy" id="1609969"/>
    <lineage>
        <taxon>Bacteria</taxon>
        <taxon>Pseudomonadati</taxon>
        <taxon>Candidatus Omnitrophota</taxon>
        <taxon>Candidatus Omnitrophus</taxon>
    </lineage>
</organism>
<dbReference type="AlphaFoldDB" id="A0A0F0CPK4"/>
<gene>
    <name evidence="1" type="ORF">OMAG_002187</name>
</gene>
<name>A0A0F0CPK4_9BACT</name>
<proteinExistence type="predicted"/>